<evidence type="ECO:0000313" key="16">
    <source>
        <dbReference type="EMBL" id="CQI89221.1"/>
    </source>
</evidence>
<dbReference type="STRING" id="29485.CH64_3091"/>
<dbReference type="Proteomes" id="UP000042054">
    <property type="component" value="Unassembled WGS sequence"/>
</dbReference>
<evidence type="ECO:0000256" key="4">
    <source>
        <dbReference type="ARBA" id="ARBA00022475"/>
    </source>
</evidence>
<dbReference type="InterPro" id="IPR003439">
    <property type="entry name" value="ABC_transporter-like_ATP-bd"/>
</dbReference>
<evidence type="ECO:0000256" key="2">
    <source>
        <dbReference type="ARBA" id="ARBA00011469"/>
    </source>
</evidence>
<dbReference type="SUPFAM" id="SSF52540">
    <property type="entry name" value="P-loop containing nucleoside triphosphate hydrolases"/>
    <property type="match status" value="1"/>
</dbReference>
<evidence type="ECO:0000313" key="17">
    <source>
        <dbReference type="Proteomes" id="UP000042054"/>
    </source>
</evidence>
<dbReference type="Gene3D" id="3.40.50.300">
    <property type="entry name" value="P-loop containing nucleotide triphosphate hydrolases"/>
    <property type="match status" value="1"/>
</dbReference>
<dbReference type="Pfam" id="PF00005">
    <property type="entry name" value="ABC_tran"/>
    <property type="match status" value="1"/>
</dbReference>
<keyword evidence="4" id="KW-1003">Cell membrane</keyword>
<evidence type="ECO:0000256" key="11">
    <source>
        <dbReference type="ARBA" id="ARBA00038416"/>
    </source>
</evidence>
<evidence type="ECO:0000256" key="9">
    <source>
        <dbReference type="ARBA" id="ARBA00023136"/>
    </source>
</evidence>
<dbReference type="InterPro" id="IPR003593">
    <property type="entry name" value="AAA+_ATPase"/>
</dbReference>
<dbReference type="PROSITE" id="PS00211">
    <property type="entry name" value="ABC_TRANSPORTER_1"/>
    <property type="match status" value="1"/>
</dbReference>
<evidence type="ECO:0000256" key="10">
    <source>
        <dbReference type="ARBA" id="ARBA00037530"/>
    </source>
</evidence>
<feature type="domain" description="ABC transporter" evidence="15">
    <location>
        <begin position="12"/>
        <end position="245"/>
    </location>
</feature>
<keyword evidence="9" id="KW-0472">Membrane</keyword>
<evidence type="ECO:0000256" key="6">
    <source>
        <dbReference type="ARBA" id="ARBA00022741"/>
    </source>
</evidence>
<dbReference type="PANTHER" id="PTHR43776:SF15">
    <property type="entry name" value="GLUTATHIONE IMPORT ATP-BINDING PROTEIN GSIA"/>
    <property type="match status" value="1"/>
</dbReference>
<keyword evidence="6" id="KW-0547">Nucleotide-binding</keyword>
<keyword evidence="16" id="KW-0378">Hydrolase</keyword>
<comment type="function">
    <text evidence="10">Part of the ABC transporter complex GsiABCD involved in glutathione import. Responsible for energy coupling to the transport system.</text>
</comment>
<dbReference type="EC" id="7.4.2.10" evidence="12"/>
<dbReference type="GO" id="GO:0055085">
    <property type="term" value="P:transmembrane transport"/>
    <property type="evidence" value="ECO:0007669"/>
    <property type="project" value="UniProtKB-ARBA"/>
</dbReference>
<dbReference type="GO" id="GO:0005524">
    <property type="term" value="F:ATP binding"/>
    <property type="evidence" value="ECO:0007669"/>
    <property type="project" value="UniProtKB-KW"/>
</dbReference>
<protein>
    <recommendedName>
        <fullName evidence="13">Glutathione import ATP-binding protein GsiA</fullName>
        <ecNumber evidence="12">7.4.2.10</ecNumber>
    </recommendedName>
</protein>
<evidence type="ECO:0000256" key="8">
    <source>
        <dbReference type="ARBA" id="ARBA00022967"/>
    </source>
</evidence>
<organism evidence="16 17">
    <name type="scientific">Yersinia rohdei</name>
    <dbReference type="NCBI Taxonomy" id="29485"/>
    <lineage>
        <taxon>Bacteria</taxon>
        <taxon>Pseudomonadati</taxon>
        <taxon>Pseudomonadota</taxon>
        <taxon>Gammaproteobacteria</taxon>
        <taxon>Enterobacterales</taxon>
        <taxon>Yersiniaceae</taxon>
        <taxon>Yersinia</taxon>
    </lineage>
</organism>
<dbReference type="GO" id="GO:0005886">
    <property type="term" value="C:plasma membrane"/>
    <property type="evidence" value="ECO:0007669"/>
    <property type="project" value="UniProtKB-SubCell"/>
</dbReference>
<reference evidence="16 17" key="1">
    <citation type="submission" date="2015-03" db="EMBL/GenBank/DDBJ databases">
        <authorList>
            <person name="Murphy D."/>
        </authorList>
    </citation>
    <scope>NUCLEOTIDE SEQUENCE [LARGE SCALE GENOMIC DNA]</scope>
    <source>
        <strain evidence="16 17">68/02</strain>
    </source>
</reference>
<evidence type="ECO:0000256" key="13">
    <source>
        <dbReference type="ARBA" id="ARBA00041187"/>
    </source>
</evidence>
<name>A0A0U1HRK7_YERRO</name>
<proteinExistence type="inferred from homology"/>
<sequence length="246" mass="27487">MQISLEALVALIEVKNLHVSFAQQNQVKTAVESVSFAVEEGETFSLIGASGCGKSTVLRTLAGLQREWQGEITLLGHPLQPKQRFVGQLRKDVQMVFQDPYASLHPQHTIQRTLGEPLKIHGEQNIQQRIDQALEQVGLPASAALRFPHQFSGGQRQRIAIARALLLRPKLLLLDEPTSALDMSVQAEILNLLNHLKHQHGMTYLLVSHDSDVVAHMSERAAMMESGKIVREFTRRDLELAEHFMG</sequence>
<accession>A0A0U1HRK7</accession>
<evidence type="ECO:0000256" key="3">
    <source>
        <dbReference type="ARBA" id="ARBA00022448"/>
    </source>
</evidence>
<comment type="similarity">
    <text evidence="11">Belongs to the ABC transporter superfamily. Glutathione importer (TC 3.A.1.5.11) family.</text>
</comment>
<dbReference type="SMART" id="SM00382">
    <property type="entry name" value="AAA"/>
    <property type="match status" value="1"/>
</dbReference>
<evidence type="ECO:0000259" key="15">
    <source>
        <dbReference type="PROSITE" id="PS50893"/>
    </source>
</evidence>
<dbReference type="CDD" id="cd03257">
    <property type="entry name" value="ABC_NikE_OppD_transporters"/>
    <property type="match status" value="1"/>
</dbReference>
<dbReference type="EMBL" id="CTKE01000006">
    <property type="protein sequence ID" value="CQI89221.1"/>
    <property type="molecule type" value="Genomic_DNA"/>
</dbReference>
<comment type="subcellular location">
    <subcellularLocation>
        <location evidence="1">Cell inner membrane</location>
        <topology evidence="1">Peripheral membrane protein</topology>
    </subcellularLocation>
</comment>
<evidence type="ECO:0000256" key="7">
    <source>
        <dbReference type="ARBA" id="ARBA00022840"/>
    </source>
</evidence>
<evidence type="ECO:0000256" key="1">
    <source>
        <dbReference type="ARBA" id="ARBA00004417"/>
    </source>
</evidence>
<dbReference type="PROSITE" id="PS50893">
    <property type="entry name" value="ABC_TRANSPORTER_2"/>
    <property type="match status" value="1"/>
</dbReference>
<comment type="catalytic activity">
    <reaction evidence="14">
        <text>glutathione(out) + ATP + H2O = glutathione(in) + ADP + phosphate + H(+)</text>
        <dbReference type="Rhea" id="RHEA:29791"/>
        <dbReference type="ChEBI" id="CHEBI:15377"/>
        <dbReference type="ChEBI" id="CHEBI:15378"/>
        <dbReference type="ChEBI" id="CHEBI:30616"/>
        <dbReference type="ChEBI" id="CHEBI:43474"/>
        <dbReference type="ChEBI" id="CHEBI:57925"/>
        <dbReference type="ChEBI" id="CHEBI:456216"/>
        <dbReference type="EC" id="7.4.2.10"/>
    </reaction>
</comment>
<dbReference type="PANTHER" id="PTHR43776">
    <property type="entry name" value="TRANSPORT ATP-BINDING PROTEIN"/>
    <property type="match status" value="1"/>
</dbReference>
<evidence type="ECO:0000256" key="5">
    <source>
        <dbReference type="ARBA" id="ARBA00022519"/>
    </source>
</evidence>
<evidence type="ECO:0000256" key="14">
    <source>
        <dbReference type="ARBA" id="ARBA00047640"/>
    </source>
</evidence>
<dbReference type="InterPro" id="IPR027417">
    <property type="entry name" value="P-loop_NTPase"/>
</dbReference>
<evidence type="ECO:0000256" key="12">
    <source>
        <dbReference type="ARBA" id="ARBA00039050"/>
    </source>
</evidence>
<dbReference type="InterPro" id="IPR017871">
    <property type="entry name" value="ABC_transporter-like_CS"/>
</dbReference>
<gene>
    <name evidence="16" type="primary">gsiA_3</name>
    <name evidence="16" type="ORF">ERS008555_01481</name>
</gene>
<comment type="subunit">
    <text evidence="2">The complex is composed of two ATP-binding proteins (GsiA), two transmembrane proteins (GsiC and GsiD) and a solute-binding protein (GsiB).</text>
</comment>
<dbReference type="InterPro" id="IPR050319">
    <property type="entry name" value="ABC_transp_ATP-bind"/>
</dbReference>
<keyword evidence="5" id="KW-0997">Cell inner membrane</keyword>
<dbReference type="AlphaFoldDB" id="A0A0U1HRK7"/>
<keyword evidence="7 16" id="KW-0067">ATP-binding</keyword>
<keyword evidence="8" id="KW-1278">Translocase</keyword>
<dbReference type="GO" id="GO:0016887">
    <property type="term" value="F:ATP hydrolysis activity"/>
    <property type="evidence" value="ECO:0007669"/>
    <property type="project" value="InterPro"/>
</dbReference>
<keyword evidence="3" id="KW-0813">Transport</keyword>